<accession>A0A4Y1RQ21</accession>
<protein>
    <submittedName>
        <fullName evidence="2">2-oxoglutarate and Fe(II)-dependent oxygenase superfamily protein</fullName>
    </submittedName>
</protein>
<evidence type="ECO:0000256" key="1">
    <source>
        <dbReference type="SAM" id="MobiDB-lite"/>
    </source>
</evidence>
<feature type="compositionally biased region" description="Basic residues" evidence="1">
    <location>
        <begin position="19"/>
        <end position="34"/>
    </location>
</feature>
<organism evidence="2">
    <name type="scientific">Prunus dulcis</name>
    <name type="common">Almond</name>
    <name type="synonym">Amygdalus dulcis</name>
    <dbReference type="NCBI Taxonomy" id="3755"/>
    <lineage>
        <taxon>Eukaryota</taxon>
        <taxon>Viridiplantae</taxon>
        <taxon>Streptophyta</taxon>
        <taxon>Embryophyta</taxon>
        <taxon>Tracheophyta</taxon>
        <taxon>Spermatophyta</taxon>
        <taxon>Magnoliopsida</taxon>
        <taxon>eudicotyledons</taxon>
        <taxon>Gunneridae</taxon>
        <taxon>Pentapetalae</taxon>
        <taxon>rosids</taxon>
        <taxon>fabids</taxon>
        <taxon>Rosales</taxon>
        <taxon>Rosaceae</taxon>
        <taxon>Amygdaloideae</taxon>
        <taxon>Amygdaleae</taxon>
        <taxon>Prunus</taxon>
    </lineage>
</organism>
<sequence>QPSLSSRAKLPRLAGAASGHHRPRDRWRWNRRRVPYPSRPFSAGFTACAGRKMQKSDGNSPELQRRRSPSSGNHFRRPRHPGPDMPAGETVKRSSELGPGAVACTRHPPPGHRDFRAFWFKSVGENFGIEQITGETLPKFR</sequence>
<reference evidence="2" key="1">
    <citation type="journal article" date="2019" name="Science">
        <title>Mutation of a bHLH transcription factor allowed almond domestication.</title>
        <authorList>
            <person name="Sanchez-Perez R."/>
            <person name="Pavan S."/>
            <person name="Mazzeo R."/>
            <person name="Moldovan C."/>
            <person name="Aiese Cigliano R."/>
            <person name="Del Cueto J."/>
            <person name="Ricciardi F."/>
            <person name="Lotti C."/>
            <person name="Ricciardi L."/>
            <person name="Dicenta F."/>
            <person name="Lopez-Marques R.L."/>
            <person name="Lindberg Moller B."/>
        </authorList>
    </citation>
    <scope>NUCLEOTIDE SEQUENCE</scope>
</reference>
<dbReference type="AlphaFoldDB" id="A0A4Y1RQ21"/>
<feature type="non-terminal residue" evidence="2">
    <location>
        <position position="1"/>
    </location>
</feature>
<name>A0A4Y1RQ21_PRUDU</name>
<gene>
    <name evidence="2" type="ORF">Prudu_017998</name>
</gene>
<evidence type="ECO:0000313" key="2">
    <source>
        <dbReference type="EMBL" id="BBH06360.1"/>
    </source>
</evidence>
<dbReference type="EMBL" id="AP019302">
    <property type="protein sequence ID" value="BBH06360.1"/>
    <property type="molecule type" value="Genomic_DNA"/>
</dbReference>
<proteinExistence type="predicted"/>
<feature type="region of interest" description="Disordered" evidence="1">
    <location>
        <begin position="1"/>
        <end position="112"/>
    </location>
</feature>